<proteinExistence type="predicted"/>
<reference evidence="1 2" key="1">
    <citation type="submission" date="2021-06" db="EMBL/GenBank/DDBJ databases">
        <authorList>
            <person name="Palmer J.M."/>
        </authorList>
    </citation>
    <scope>NUCLEOTIDE SEQUENCE [LARGE SCALE GENOMIC DNA]</scope>
    <source>
        <strain evidence="1 2">XC_2019</strain>
        <tissue evidence="1">Muscle</tissue>
    </source>
</reference>
<gene>
    <name evidence="1" type="ORF">XENOCAPTIV_004716</name>
</gene>
<keyword evidence="2" id="KW-1185">Reference proteome</keyword>
<comment type="caution">
    <text evidence="1">The sequence shown here is derived from an EMBL/GenBank/DDBJ whole genome shotgun (WGS) entry which is preliminary data.</text>
</comment>
<sequence length="116" mass="13208">MGPGSVRRCYWNTNQINTIFPKIFSQTTTSMNSGVPVTSMIAGVESLVWRSLTDLHRVLTSTFFKHLWDELEQRLRFWLSHPAMNTLLHRVENVYRIVQAATAGNSGSVNKLDLVD</sequence>
<dbReference type="Proteomes" id="UP001434883">
    <property type="component" value="Unassembled WGS sequence"/>
</dbReference>
<evidence type="ECO:0000313" key="1">
    <source>
        <dbReference type="EMBL" id="MEQ2191944.1"/>
    </source>
</evidence>
<dbReference type="EMBL" id="JAHRIN010001503">
    <property type="protein sequence ID" value="MEQ2191944.1"/>
    <property type="molecule type" value="Genomic_DNA"/>
</dbReference>
<protein>
    <submittedName>
        <fullName evidence="1">Uncharacterized protein</fullName>
    </submittedName>
</protein>
<name>A0ABV0Q828_9TELE</name>
<organism evidence="1 2">
    <name type="scientific">Xenoophorus captivus</name>
    <dbReference type="NCBI Taxonomy" id="1517983"/>
    <lineage>
        <taxon>Eukaryota</taxon>
        <taxon>Metazoa</taxon>
        <taxon>Chordata</taxon>
        <taxon>Craniata</taxon>
        <taxon>Vertebrata</taxon>
        <taxon>Euteleostomi</taxon>
        <taxon>Actinopterygii</taxon>
        <taxon>Neopterygii</taxon>
        <taxon>Teleostei</taxon>
        <taxon>Neoteleostei</taxon>
        <taxon>Acanthomorphata</taxon>
        <taxon>Ovalentaria</taxon>
        <taxon>Atherinomorphae</taxon>
        <taxon>Cyprinodontiformes</taxon>
        <taxon>Goodeidae</taxon>
        <taxon>Xenoophorus</taxon>
    </lineage>
</organism>
<accession>A0ABV0Q828</accession>
<evidence type="ECO:0000313" key="2">
    <source>
        <dbReference type="Proteomes" id="UP001434883"/>
    </source>
</evidence>